<comment type="caution">
    <text evidence="3">The sequence shown here is derived from an EMBL/GenBank/DDBJ whole genome shotgun (WGS) entry which is preliminary data.</text>
</comment>
<proteinExistence type="predicted"/>
<evidence type="ECO:0000256" key="2">
    <source>
        <dbReference type="SAM" id="SignalP"/>
    </source>
</evidence>
<evidence type="ECO:0000256" key="1">
    <source>
        <dbReference type="SAM" id="Phobius"/>
    </source>
</evidence>
<keyword evidence="1" id="KW-0472">Membrane</keyword>
<protein>
    <submittedName>
        <fullName evidence="3">Uncharacterized protein</fullName>
    </submittedName>
</protein>
<feature type="signal peptide" evidence="2">
    <location>
        <begin position="1"/>
        <end position="28"/>
    </location>
</feature>
<keyword evidence="4" id="KW-1185">Reference proteome</keyword>
<feature type="transmembrane region" description="Helical" evidence="1">
    <location>
        <begin position="256"/>
        <end position="279"/>
    </location>
</feature>
<keyword evidence="1" id="KW-0812">Transmembrane</keyword>
<sequence length="360" mass="40134">MASPSKQALWGLVKLVQYLLNTCNYATAICVGPPCSSKLLNGICHRLECYSDADWAGSRKDRKSYGRASYCLDGCYLHYVCRAQRCISLSSMESEFYAAVSEPCQLVVLLDNASARQFALRQGVSKAAKHIEGRFLWLQDAVRQGRLQVKAVSAHYNLGDLFTKPFSPARLLALCYLHGLVHEHHDAVGEKEWEDVQLKHEFKQQVNRVKHQFVGSHVATGWIKKVALLTVDAKHGSENASYVTVILMGGTLLHEYVQMFSAETYCVLFLVGVIMFQWFQLKSLRSKLAVAKREHVTKGGNVTGGSSSSSCVASSVARHQKGDAVIVIPDGGEAFHRYECQYVRKSSKPRKATRIVTWQS</sequence>
<dbReference type="CDD" id="cd09272">
    <property type="entry name" value="RNase_HI_RT_Ty1"/>
    <property type="match status" value="1"/>
</dbReference>
<dbReference type="AlphaFoldDB" id="A0A812LRY9"/>
<keyword evidence="1" id="KW-1133">Transmembrane helix</keyword>
<dbReference type="EMBL" id="CAJNDS010001214">
    <property type="protein sequence ID" value="CAE7252166.1"/>
    <property type="molecule type" value="Genomic_DNA"/>
</dbReference>
<keyword evidence="2" id="KW-0732">Signal</keyword>
<reference evidence="3" key="1">
    <citation type="submission" date="2021-02" db="EMBL/GenBank/DDBJ databases">
        <authorList>
            <person name="Dougan E. K."/>
            <person name="Rhodes N."/>
            <person name="Thang M."/>
            <person name="Chan C."/>
        </authorList>
    </citation>
    <scope>NUCLEOTIDE SEQUENCE</scope>
</reference>
<organism evidence="3 4">
    <name type="scientific">Symbiodinium natans</name>
    <dbReference type="NCBI Taxonomy" id="878477"/>
    <lineage>
        <taxon>Eukaryota</taxon>
        <taxon>Sar</taxon>
        <taxon>Alveolata</taxon>
        <taxon>Dinophyceae</taxon>
        <taxon>Suessiales</taxon>
        <taxon>Symbiodiniaceae</taxon>
        <taxon>Symbiodinium</taxon>
    </lineage>
</organism>
<evidence type="ECO:0000313" key="3">
    <source>
        <dbReference type="EMBL" id="CAE7252166.1"/>
    </source>
</evidence>
<dbReference type="OrthoDB" id="439192at2759"/>
<feature type="chain" id="PRO_5032367584" evidence="2">
    <location>
        <begin position="29"/>
        <end position="360"/>
    </location>
</feature>
<name>A0A812LRY9_9DINO</name>
<gene>
    <name evidence="3" type="ORF">SNAT2548_LOCUS12565</name>
</gene>
<accession>A0A812LRY9</accession>
<evidence type="ECO:0000313" key="4">
    <source>
        <dbReference type="Proteomes" id="UP000604046"/>
    </source>
</evidence>
<dbReference type="Proteomes" id="UP000604046">
    <property type="component" value="Unassembled WGS sequence"/>
</dbReference>